<dbReference type="InterPro" id="IPR036849">
    <property type="entry name" value="Enolase-like_C_sf"/>
</dbReference>
<dbReference type="PANTHER" id="PTHR13794">
    <property type="entry name" value="ENOLASE SUPERFAMILY, MANDELATE RACEMASE"/>
    <property type="match status" value="1"/>
</dbReference>
<organism evidence="5 6">
    <name type="scientific">Thalassospira lohafexi</name>
    <dbReference type="NCBI Taxonomy" id="744227"/>
    <lineage>
        <taxon>Bacteria</taxon>
        <taxon>Pseudomonadati</taxon>
        <taxon>Pseudomonadota</taxon>
        <taxon>Alphaproteobacteria</taxon>
        <taxon>Rhodospirillales</taxon>
        <taxon>Thalassospiraceae</taxon>
        <taxon>Thalassospira</taxon>
    </lineage>
</organism>
<dbReference type="SFLD" id="SFLDG00179">
    <property type="entry name" value="mandelate_racemase"/>
    <property type="match status" value="1"/>
</dbReference>
<feature type="domain" description="Mandelate racemase/muconate lactonizing enzyme C-terminal" evidence="4">
    <location>
        <begin position="147"/>
        <end position="244"/>
    </location>
</feature>
<evidence type="ECO:0000256" key="2">
    <source>
        <dbReference type="ARBA" id="ARBA00022723"/>
    </source>
</evidence>
<dbReference type="Gene3D" id="3.30.390.10">
    <property type="entry name" value="Enolase-like, N-terminal domain"/>
    <property type="match status" value="1"/>
</dbReference>
<reference evidence="5 6" key="1">
    <citation type="submission" date="2017-09" db="EMBL/GenBank/DDBJ databases">
        <title>Biodiversity and function of Thalassospira species in the particle-attached aromatic-hydrocarbon-degrading consortia from the surface seawater of the China South Sea.</title>
        <authorList>
            <person name="Dong C."/>
            <person name="Lai Q."/>
            <person name="Shao Z."/>
        </authorList>
    </citation>
    <scope>NUCLEOTIDE SEQUENCE [LARGE SCALE GENOMIC DNA]</scope>
    <source>
        <strain evidence="5 6">139Z-12</strain>
    </source>
</reference>
<dbReference type="InterPro" id="IPR013341">
    <property type="entry name" value="Mandelate_racemase_N_dom"/>
</dbReference>
<keyword evidence="3" id="KW-0460">Magnesium</keyword>
<name>A0A2N3LBU4_9PROT</name>
<evidence type="ECO:0000313" key="6">
    <source>
        <dbReference type="Proteomes" id="UP000233332"/>
    </source>
</evidence>
<accession>A0A2N3LBU4</accession>
<comment type="caution">
    <text evidence="5">The sequence shown here is derived from an EMBL/GenBank/DDBJ whole genome shotgun (WGS) entry which is preliminary data.</text>
</comment>
<dbReference type="InterPro" id="IPR013342">
    <property type="entry name" value="Mandelate_racemase_C"/>
</dbReference>
<dbReference type="CDD" id="cd03316">
    <property type="entry name" value="MR_like"/>
    <property type="match status" value="1"/>
</dbReference>
<dbReference type="SMART" id="SM00922">
    <property type="entry name" value="MR_MLE"/>
    <property type="match status" value="1"/>
</dbReference>
<sequence length="372" mass="39875">MARITRANAFLVDLEPKVVRTDAIQSFKSQETIFVVLHDADGAQGMGYSYTIGDGGPSVLALLQKTLLPRLMGQDADHIEAVWRDLLFCSHATAVGPIMSLALAAIDTALWDMRGHKTGLPLHVLAGGAKSTVPMYTTEGGWLHLPPKALVEDAKAAKADGFRGSKVKIGTPTVSGDAARLEAVRSALGDEYEIMTDANQSMTAAEAKRRVPMLERLNIAWFEEPLPSDDIAGHARLQAQSRVPIAVGESLYSLGQFADYVSANACEIVQVDVARVGGVTPWLKVAHMAEGHNMSVCPHFLMELHVSLVCAVPNAPWLEYIPQLEDIAAPMARKGGMALAPVAPGLGIDWDHEKLAALTLSGSAFEIKEGQQ</sequence>
<dbReference type="InterPro" id="IPR029017">
    <property type="entry name" value="Enolase-like_N"/>
</dbReference>
<dbReference type="InterPro" id="IPR029065">
    <property type="entry name" value="Enolase_C-like"/>
</dbReference>
<gene>
    <name evidence="5" type="ORF">COO92_02270</name>
</gene>
<dbReference type="Pfam" id="PF02746">
    <property type="entry name" value="MR_MLE_N"/>
    <property type="match status" value="1"/>
</dbReference>
<dbReference type="GO" id="GO:0016836">
    <property type="term" value="F:hydro-lyase activity"/>
    <property type="evidence" value="ECO:0007669"/>
    <property type="project" value="TreeGrafter"/>
</dbReference>
<dbReference type="Proteomes" id="UP000233332">
    <property type="component" value="Unassembled WGS sequence"/>
</dbReference>
<evidence type="ECO:0000259" key="4">
    <source>
        <dbReference type="SMART" id="SM00922"/>
    </source>
</evidence>
<evidence type="ECO:0000256" key="3">
    <source>
        <dbReference type="ARBA" id="ARBA00022842"/>
    </source>
</evidence>
<evidence type="ECO:0000256" key="1">
    <source>
        <dbReference type="ARBA" id="ARBA00001946"/>
    </source>
</evidence>
<evidence type="ECO:0000313" key="5">
    <source>
        <dbReference type="EMBL" id="PKR60207.1"/>
    </source>
</evidence>
<dbReference type="SUPFAM" id="SSF54826">
    <property type="entry name" value="Enolase N-terminal domain-like"/>
    <property type="match status" value="1"/>
</dbReference>
<protein>
    <submittedName>
        <fullName evidence="5">Mandelate racemase</fullName>
    </submittedName>
</protein>
<dbReference type="PANTHER" id="PTHR13794:SF58">
    <property type="entry name" value="MITOCHONDRIAL ENOLASE SUPERFAMILY MEMBER 1"/>
    <property type="match status" value="1"/>
</dbReference>
<dbReference type="InterPro" id="IPR046945">
    <property type="entry name" value="RHMD-like"/>
</dbReference>
<dbReference type="SUPFAM" id="SSF51604">
    <property type="entry name" value="Enolase C-terminal domain-like"/>
    <property type="match status" value="1"/>
</dbReference>
<keyword evidence="6" id="KW-1185">Reference proteome</keyword>
<dbReference type="EMBL" id="NXGX01000001">
    <property type="protein sequence ID" value="PKR60207.1"/>
    <property type="molecule type" value="Genomic_DNA"/>
</dbReference>
<dbReference type="GO" id="GO:0000287">
    <property type="term" value="F:magnesium ion binding"/>
    <property type="evidence" value="ECO:0007669"/>
    <property type="project" value="TreeGrafter"/>
</dbReference>
<dbReference type="Gene3D" id="3.20.20.120">
    <property type="entry name" value="Enolase-like C-terminal domain"/>
    <property type="match status" value="1"/>
</dbReference>
<dbReference type="Pfam" id="PF13378">
    <property type="entry name" value="MR_MLE_C"/>
    <property type="match status" value="1"/>
</dbReference>
<comment type="cofactor">
    <cofactor evidence="1">
        <name>Mg(2+)</name>
        <dbReference type="ChEBI" id="CHEBI:18420"/>
    </cofactor>
</comment>
<keyword evidence="2" id="KW-0479">Metal-binding</keyword>
<dbReference type="AlphaFoldDB" id="A0A2N3LBU4"/>
<proteinExistence type="predicted"/>
<dbReference type="SFLD" id="SFLDS00001">
    <property type="entry name" value="Enolase"/>
    <property type="match status" value="1"/>
</dbReference>
<dbReference type="RefSeq" id="WP_101299517.1">
    <property type="nucleotide sequence ID" value="NZ_NXGX01000001.1"/>
</dbReference>
<dbReference type="GO" id="GO:0016052">
    <property type="term" value="P:carbohydrate catabolic process"/>
    <property type="evidence" value="ECO:0007669"/>
    <property type="project" value="TreeGrafter"/>
</dbReference>